<dbReference type="InterPro" id="IPR018162">
    <property type="entry name" value="Ala-tRNA-ligase_IIc_anticod-bd"/>
</dbReference>
<dbReference type="NCBIfam" id="TIGR00344">
    <property type="entry name" value="alaS"/>
    <property type="match status" value="1"/>
</dbReference>
<dbReference type="InterPro" id="IPR009000">
    <property type="entry name" value="Transl_B-barrel_sf"/>
</dbReference>
<evidence type="ECO:0000256" key="8">
    <source>
        <dbReference type="ARBA" id="ARBA00022917"/>
    </source>
</evidence>
<evidence type="ECO:0000256" key="5">
    <source>
        <dbReference type="ARBA" id="ARBA00022833"/>
    </source>
</evidence>
<dbReference type="CDD" id="cd00673">
    <property type="entry name" value="AlaRS_core"/>
    <property type="match status" value="1"/>
</dbReference>
<keyword evidence="4 12" id="KW-0547">Nucleotide-binding</keyword>
<comment type="catalytic activity">
    <reaction evidence="11 12">
        <text>tRNA(Ala) + L-alanine + ATP = L-alanyl-tRNA(Ala) + AMP + diphosphate</text>
        <dbReference type="Rhea" id="RHEA:12540"/>
        <dbReference type="Rhea" id="RHEA-COMP:9657"/>
        <dbReference type="Rhea" id="RHEA-COMP:9923"/>
        <dbReference type="ChEBI" id="CHEBI:30616"/>
        <dbReference type="ChEBI" id="CHEBI:33019"/>
        <dbReference type="ChEBI" id="CHEBI:57972"/>
        <dbReference type="ChEBI" id="CHEBI:78442"/>
        <dbReference type="ChEBI" id="CHEBI:78497"/>
        <dbReference type="ChEBI" id="CHEBI:456215"/>
        <dbReference type="EC" id="6.1.1.7"/>
    </reaction>
</comment>
<keyword evidence="2 12" id="KW-0820">tRNA-binding</keyword>
<dbReference type="Gene3D" id="3.30.980.10">
    <property type="entry name" value="Threonyl-trna Synthetase, Chain A, domain 2"/>
    <property type="match status" value="1"/>
</dbReference>
<dbReference type="SMART" id="SM00863">
    <property type="entry name" value="tRNA_SAD"/>
    <property type="match status" value="1"/>
</dbReference>
<dbReference type="Gene3D" id="2.40.30.130">
    <property type="match status" value="1"/>
</dbReference>
<keyword evidence="3 12" id="KW-0436">Ligase</keyword>
<dbReference type="InterPro" id="IPR018163">
    <property type="entry name" value="Thr/Ala-tRNA-synth_IIc_edit"/>
</dbReference>
<dbReference type="PANTHER" id="PTHR11777:SF9">
    <property type="entry name" value="ALANINE--TRNA LIGASE, CYTOPLASMIC"/>
    <property type="match status" value="1"/>
</dbReference>
<dbReference type="Pfam" id="PF07973">
    <property type="entry name" value="tRNA_SAD"/>
    <property type="match status" value="1"/>
</dbReference>
<feature type="coiled-coil region" evidence="13">
    <location>
        <begin position="734"/>
        <end position="761"/>
    </location>
</feature>
<dbReference type="SUPFAM" id="SSF101353">
    <property type="entry name" value="Putative anticodon-binding domain of alanyl-tRNA synthetase (AlaRS)"/>
    <property type="match status" value="1"/>
</dbReference>
<feature type="binding site" evidence="12">
    <location>
        <position position="566"/>
    </location>
    <ligand>
        <name>Zn(2+)</name>
        <dbReference type="ChEBI" id="CHEBI:29105"/>
    </ligand>
</feature>
<comment type="similarity">
    <text evidence="1 12">Belongs to the class-II aminoacyl-tRNA synthetase family.</text>
</comment>
<dbReference type="Gene3D" id="6.10.250.550">
    <property type="match status" value="1"/>
</dbReference>
<feature type="binding site" evidence="12">
    <location>
        <position position="672"/>
    </location>
    <ligand>
        <name>Zn(2+)</name>
        <dbReference type="ChEBI" id="CHEBI:29105"/>
    </ligand>
</feature>
<dbReference type="InterPro" id="IPR003156">
    <property type="entry name" value="DHHA1_dom"/>
</dbReference>
<evidence type="ECO:0000256" key="3">
    <source>
        <dbReference type="ARBA" id="ARBA00022598"/>
    </source>
</evidence>
<dbReference type="InterPro" id="IPR045864">
    <property type="entry name" value="aa-tRNA-synth_II/BPL/LPL"/>
</dbReference>
<dbReference type="Proteomes" id="UP001211249">
    <property type="component" value="Unassembled WGS sequence"/>
</dbReference>
<evidence type="ECO:0000313" key="16">
    <source>
        <dbReference type="Proteomes" id="UP001211249"/>
    </source>
</evidence>
<evidence type="ECO:0000256" key="6">
    <source>
        <dbReference type="ARBA" id="ARBA00022840"/>
    </source>
</evidence>
<keyword evidence="12" id="KW-0963">Cytoplasm</keyword>
<dbReference type="InterPro" id="IPR050058">
    <property type="entry name" value="Ala-tRNA_ligase"/>
</dbReference>
<dbReference type="EMBL" id="JAQMUC010000081">
    <property type="protein sequence ID" value="MDB9537101.1"/>
    <property type="molecule type" value="Genomic_DNA"/>
</dbReference>
<organism evidence="15 16">
    <name type="scientific">Dolichospermum planctonicum CS-1226</name>
    <dbReference type="NCBI Taxonomy" id="3021751"/>
    <lineage>
        <taxon>Bacteria</taxon>
        <taxon>Bacillati</taxon>
        <taxon>Cyanobacteriota</taxon>
        <taxon>Cyanophyceae</taxon>
        <taxon>Nostocales</taxon>
        <taxon>Aphanizomenonaceae</taxon>
        <taxon>Dolichospermum</taxon>
        <taxon>Dolichospermum planctonicum</taxon>
    </lineage>
</organism>
<dbReference type="InterPro" id="IPR012947">
    <property type="entry name" value="tRNA_SAD"/>
</dbReference>
<feature type="binding site" evidence="12">
    <location>
        <position position="570"/>
    </location>
    <ligand>
        <name>Zn(2+)</name>
        <dbReference type="ChEBI" id="CHEBI:29105"/>
    </ligand>
</feature>
<dbReference type="InterPro" id="IPR002318">
    <property type="entry name" value="Ala-tRNA-lgiase_IIc"/>
</dbReference>
<dbReference type="SUPFAM" id="SSF55186">
    <property type="entry name" value="ThrRS/AlaRS common domain"/>
    <property type="match status" value="1"/>
</dbReference>
<keyword evidence="8 12" id="KW-0648">Protein biosynthesis</keyword>
<dbReference type="GO" id="GO:0004813">
    <property type="term" value="F:alanine-tRNA ligase activity"/>
    <property type="evidence" value="ECO:0007669"/>
    <property type="project" value="UniProtKB-EC"/>
</dbReference>
<dbReference type="Gene3D" id="3.30.930.10">
    <property type="entry name" value="Bira Bifunctional Protein, Domain 2"/>
    <property type="match status" value="1"/>
</dbReference>
<evidence type="ECO:0000256" key="9">
    <source>
        <dbReference type="ARBA" id="ARBA00023146"/>
    </source>
</evidence>
<evidence type="ECO:0000256" key="1">
    <source>
        <dbReference type="ARBA" id="ARBA00008226"/>
    </source>
</evidence>
<gene>
    <name evidence="12 15" type="primary">alaS</name>
    <name evidence="15" type="ORF">PN451_14905</name>
</gene>
<evidence type="ECO:0000256" key="11">
    <source>
        <dbReference type="ARBA" id="ARBA00048300"/>
    </source>
</evidence>
<dbReference type="PANTHER" id="PTHR11777">
    <property type="entry name" value="ALANYL-TRNA SYNTHETASE"/>
    <property type="match status" value="1"/>
</dbReference>
<evidence type="ECO:0000313" key="15">
    <source>
        <dbReference type="EMBL" id="MDB9537101.1"/>
    </source>
</evidence>
<feature type="binding site" evidence="12">
    <location>
        <position position="668"/>
    </location>
    <ligand>
        <name>Zn(2+)</name>
        <dbReference type="ChEBI" id="CHEBI:29105"/>
    </ligand>
</feature>
<keyword evidence="12" id="KW-0479">Metal-binding</keyword>
<dbReference type="InterPro" id="IPR018165">
    <property type="entry name" value="Ala-tRNA-synth_IIc_core"/>
</dbReference>
<dbReference type="RefSeq" id="WP_271796818.1">
    <property type="nucleotide sequence ID" value="NZ_JAQMUC010000081.1"/>
</dbReference>
<keyword evidence="9 12" id="KW-0030">Aminoacyl-tRNA synthetase</keyword>
<dbReference type="PRINTS" id="PR00980">
    <property type="entry name" value="TRNASYNTHALA"/>
</dbReference>
<evidence type="ECO:0000259" key="14">
    <source>
        <dbReference type="PROSITE" id="PS50860"/>
    </source>
</evidence>
<reference evidence="15 16" key="1">
    <citation type="submission" date="2023-01" db="EMBL/GenBank/DDBJ databases">
        <title>Genomes from the Australian National Cyanobacteria Reference Collection.</title>
        <authorList>
            <person name="Willis A."/>
            <person name="Lee E.M.F."/>
        </authorList>
    </citation>
    <scope>NUCLEOTIDE SEQUENCE [LARGE SCALE GENOMIC DNA]</scope>
    <source>
        <strain evidence="15 16">CS-1226</strain>
    </source>
</reference>
<dbReference type="Gene3D" id="3.30.54.20">
    <property type="match status" value="1"/>
</dbReference>
<dbReference type="EC" id="6.1.1.7" evidence="12"/>
<dbReference type="HAMAP" id="MF_00036_B">
    <property type="entry name" value="Ala_tRNA_synth_B"/>
    <property type="match status" value="1"/>
</dbReference>
<comment type="function">
    <text evidence="10 12">Catalyzes the attachment of alanine to tRNA(Ala) in a two-step reaction: alanine is first activated by ATP to form Ala-AMP and then transferred to the acceptor end of tRNA(Ala). Also edits incorrectly charged Ser-tRNA(Ala) and Gly-tRNA(Ala) via its editing domain.</text>
</comment>
<evidence type="ECO:0000256" key="10">
    <source>
        <dbReference type="ARBA" id="ARBA00024779"/>
    </source>
</evidence>
<dbReference type="SUPFAM" id="SSF50447">
    <property type="entry name" value="Translation proteins"/>
    <property type="match status" value="1"/>
</dbReference>
<comment type="cofactor">
    <cofactor evidence="12">
        <name>Zn(2+)</name>
        <dbReference type="ChEBI" id="CHEBI:29105"/>
    </cofactor>
    <text evidence="12">Binds 1 zinc ion per subunit.</text>
</comment>
<feature type="domain" description="Alanyl-transfer RNA synthetases family profile" evidence="14">
    <location>
        <begin position="8"/>
        <end position="711"/>
    </location>
</feature>
<evidence type="ECO:0000256" key="4">
    <source>
        <dbReference type="ARBA" id="ARBA00022741"/>
    </source>
</evidence>
<dbReference type="SUPFAM" id="SSF55681">
    <property type="entry name" value="Class II aaRS and biotin synthetases"/>
    <property type="match status" value="1"/>
</dbReference>
<accession>A0ABT5AIH1</accession>
<dbReference type="InterPro" id="IPR023033">
    <property type="entry name" value="Ala_tRNA_ligase_euk/bac"/>
</dbReference>
<proteinExistence type="inferred from homology"/>
<evidence type="ECO:0000256" key="7">
    <source>
        <dbReference type="ARBA" id="ARBA00022884"/>
    </source>
</evidence>
<dbReference type="Pfam" id="PF01411">
    <property type="entry name" value="tRNA-synt_2c"/>
    <property type="match status" value="1"/>
</dbReference>
<keyword evidence="7 12" id="KW-0694">RNA-binding</keyword>
<keyword evidence="13" id="KW-0175">Coiled coil</keyword>
<name>A0ABT5AIH1_9CYAN</name>
<keyword evidence="6 12" id="KW-0067">ATP-binding</keyword>
<dbReference type="Gene3D" id="3.10.310.40">
    <property type="match status" value="1"/>
</dbReference>
<protein>
    <recommendedName>
        <fullName evidence="12">Alanine--tRNA ligase</fullName>
        <ecNumber evidence="12">6.1.1.7</ecNumber>
    </recommendedName>
    <alternativeName>
        <fullName evidence="12">Alanyl-tRNA synthetase</fullName>
        <shortName evidence="12">AlaRS</shortName>
    </alternativeName>
</protein>
<comment type="subcellular location">
    <subcellularLocation>
        <location evidence="12">Cytoplasm</location>
    </subcellularLocation>
</comment>
<evidence type="ECO:0000256" key="12">
    <source>
        <dbReference type="HAMAP-Rule" id="MF_00036"/>
    </source>
</evidence>
<dbReference type="InterPro" id="IPR018164">
    <property type="entry name" value="Ala-tRNA-synth_IIc_N"/>
</dbReference>
<sequence length="880" mass="96805">MSSTLQFLSGNDIRQLFLDFYTQRGHQPLPSASLVPEDPTVLLTIAGMLPFKPIFLGQRTPEFKRATTSQKCIRTNDIENVGRTKRHHTFFEMLGNFSFGDYFKAQAIAWGWELSTQVFGISPKNLVVSVFEEDDEAFAIWRDHIGVTEKRIKRMGADDNFWVSGITGPCGPCSEIYYDFHPELGDDHINLEDDGRFIEFYNLVFMQYNRDASGNLTPLQNQNIDTGMGLERMAQILQKVPNNYETDLIFPIIETAAKIAKIDYHKGDENTKVSLKVIGDHVRAVVHMIADEIRASNVGRGYVLRRLIRRVVRHGRLIGIAGEFINQVAETAISLSESIYPNLRQREAAIKAELQREEVNFLKTLDRGEKLLAEIIQDITQKGQTSISGESAFTLYDTYGFPLELTQEIAAENNLTVDVDGFNAEMQKQVERAKAAHETIDLTVQGSLDKLAEHIHSTQFIGYTQLTTTAKIEVLLVAGVSQEAAEAGTEVQIVLDKTPFYAESGGQIGDKGYISGDGVLVRIEDVKKESDFFIHFGYIERGTIRIGDNITAQIDRGCRRRAQANHTATHLLQAALKKVVDEGISQAGSLVSFDRLRFDFNCPRALTGEEVIQIEELVNSWISEAHGATIEEMPIAEAKAKGAVAMFGEKYGDQVRVIDFPGVSMELCGGTHVNNTAEIGVFKIISEAGVASGVRRIEAVSGAAVLDYLNVRDTVVKDLCDRFKVKPEEIPDRITTLQTELRNNEKEIQTLKSQIAIVKSDSLLQTAEMIGEHKIIVAQMADIDPESLKDAAERLLQKIGNGAVVLGSIPEAGKVSIVAAFSSEVNKKGIQAGKFVGTIAKICGGGGGGKPNLAQAGGRDASKLPEALETAKNDLLAALG</sequence>
<comment type="caution">
    <text evidence="15">The sequence shown here is derived from an EMBL/GenBank/DDBJ whole genome shotgun (WGS) entry which is preliminary data.</text>
</comment>
<keyword evidence="5 12" id="KW-0862">Zinc</keyword>
<dbReference type="PROSITE" id="PS50860">
    <property type="entry name" value="AA_TRNA_LIGASE_II_ALA"/>
    <property type="match status" value="1"/>
</dbReference>
<dbReference type="Pfam" id="PF02272">
    <property type="entry name" value="DHHA1"/>
    <property type="match status" value="1"/>
</dbReference>
<comment type="domain">
    <text evidence="12">Consists of three domains; the N-terminal catalytic domain, the editing domain and the C-terminal C-Ala domain. The editing domain removes incorrectly charged amino acids, while the C-Ala domain, along with tRNA(Ala), serves as a bridge to cooperatively bring together the editing and aminoacylation centers thus stimulating deacylation of misacylated tRNAs.</text>
</comment>
<evidence type="ECO:0000256" key="2">
    <source>
        <dbReference type="ARBA" id="ARBA00022555"/>
    </source>
</evidence>
<evidence type="ECO:0000256" key="13">
    <source>
        <dbReference type="SAM" id="Coils"/>
    </source>
</evidence>
<keyword evidence="16" id="KW-1185">Reference proteome</keyword>